<dbReference type="SUPFAM" id="SSF47986">
    <property type="entry name" value="DEATH domain"/>
    <property type="match status" value="1"/>
</dbReference>
<evidence type="ECO:0000256" key="6">
    <source>
        <dbReference type="ARBA" id="ARBA00023157"/>
    </source>
</evidence>
<dbReference type="PANTHER" id="PTHR12120">
    <property type="entry name" value="TNFR-CYS DOMAIN-CONTAINING PROTEIN"/>
    <property type="match status" value="1"/>
</dbReference>
<dbReference type="GeneID" id="102806651"/>
<evidence type="ECO:0000256" key="10">
    <source>
        <dbReference type="SAM" id="Phobius"/>
    </source>
</evidence>
<accession>A0ABM0MUP5</accession>
<keyword evidence="5 10" id="KW-0472">Membrane</keyword>
<reference evidence="13" key="1">
    <citation type="submission" date="2025-08" db="UniProtKB">
        <authorList>
            <consortium name="RefSeq"/>
        </authorList>
    </citation>
    <scope>IDENTIFICATION</scope>
    <source>
        <tissue evidence="13">Testes</tissue>
    </source>
</reference>
<dbReference type="InterPro" id="IPR011029">
    <property type="entry name" value="DEATH-like_dom_sf"/>
</dbReference>
<name>A0ABM0MUP5_SACKO</name>
<keyword evidence="2 10" id="KW-0812">Transmembrane</keyword>
<comment type="caution">
    <text evidence="9">Lacks conserved residue(s) required for the propagation of feature annotation.</text>
</comment>
<evidence type="ECO:0000256" key="7">
    <source>
        <dbReference type="ARBA" id="ARBA00023170"/>
    </source>
</evidence>
<dbReference type="RefSeq" id="XP_006823736.1">
    <property type="nucleotide sequence ID" value="XM_006823673.1"/>
</dbReference>
<evidence type="ECO:0000313" key="12">
    <source>
        <dbReference type="Proteomes" id="UP000694865"/>
    </source>
</evidence>
<keyword evidence="12" id="KW-1185">Reference proteome</keyword>
<gene>
    <name evidence="13" type="primary">LOC102806651</name>
</gene>
<evidence type="ECO:0000256" key="1">
    <source>
        <dbReference type="ARBA" id="ARBA00004167"/>
    </source>
</evidence>
<sequence length="411" mass="46365">MENSAYAMFTLITFLQINKVAEVPLTSLEQANCTGATQFWDGRCNECTDCGIGYGPSGTCGNGIGERYSCEVCPSLTFSDEYSNKPCRRCQHCDHREIVHPCNGSHDTECGGCEKGYVTLSEDSVICVDCKTLPDDYPDCVKSTVTLTTITPITSTQVMAAVDKSGDSKYWKSIAIGALTILVCLLIMFSVYKWYSRRCKRKADSNEDVPLDGFDSRLGITGISNGKKVHFKNTSNYRESDGESAGEQDPLLKPTFTKQGRPLYHRSFSEPARPEKYDVDFDQRRMNQRTIKKNEELDQLFQTACMKGHDLPLTKVGFVIKEEISLILNPKPEDQGVKFWYHFGLAWGIEEKLLNNFENKTMSVFEHVQPKGYTVEKLLHILKDMGNDELLHTVCNHVIKNIKLEKHNVIV</sequence>
<dbReference type="InterPro" id="IPR001368">
    <property type="entry name" value="TNFR/NGFR_Cys_rich_reg"/>
</dbReference>
<feature type="transmembrane region" description="Helical" evidence="10">
    <location>
        <begin position="170"/>
        <end position="192"/>
    </location>
</feature>
<evidence type="ECO:0000259" key="11">
    <source>
        <dbReference type="PROSITE" id="PS50050"/>
    </source>
</evidence>
<evidence type="ECO:0000256" key="2">
    <source>
        <dbReference type="ARBA" id="ARBA00022692"/>
    </source>
</evidence>
<comment type="subcellular location">
    <subcellularLocation>
        <location evidence="1">Membrane</location>
        <topology evidence="1">Single-pass membrane protein</topology>
    </subcellularLocation>
</comment>
<evidence type="ECO:0000256" key="8">
    <source>
        <dbReference type="ARBA" id="ARBA00023180"/>
    </source>
</evidence>
<dbReference type="InterPro" id="IPR047526">
    <property type="entry name" value="TNR19/27/EDAR"/>
</dbReference>
<evidence type="ECO:0000256" key="9">
    <source>
        <dbReference type="PROSITE-ProRule" id="PRU00206"/>
    </source>
</evidence>
<evidence type="ECO:0000256" key="4">
    <source>
        <dbReference type="ARBA" id="ARBA00022989"/>
    </source>
</evidence>
<protein>
    <submittedName>
        <fullName evidence="13">Uncharacterized protein LOC102806651</fullName>
    </submittedName>
</protein>
<dbReference type="Gene3D" id="1.10.533.10">
    <property type="entry name" value="Death Domain, Fas"/>
    <property type="match status" value="1"/>
</dbReference>
<organism evidence="12 13">
    <name type="scientific">Saccoglossus kowalevskii</name>
    <name type="common">Acorn worm</name>
    <dbReference type="NCBI Taxonomy" id="10224"/>
    <lineage>
        <taxon>Eukaryota</taxon>
        <taxon>Metazoa</taxon>
        <taxon>Hemichordata</taxon>
        <taxon>Enteropneusta</taxon>
        <taxon>Harrimaniidae</taxon>
        <taxon>Saccoglossus</taxon>
    </lineage>
</organism>
<keyword evidence="8" id="KW-0325">Glycoprotein</keyword>
<feature type="domain" description="TNFR-Cys" evidence="11">
    <location>
        <begin position="72"/>
        <end position="110"/>
    </location>
</feature>
<dbReference type="Gene3D" id="2.10.50.10">
    <property type="entry name" value="Tumor Necrosis Factor Receptor, subunit A, domain 2"/>
    <property type="match status" value="1"/>
</dbReference>
<evidence type="ECO:0000256" key="3">
    <source>
        <dbReference type="ARBA" id="ARBA00022737"/>
    </source>
</evidence>
<dbReference type="PROSITE" id="PS00652">
    <property type="entry name" value="TNFR_NGFR_1"/>
    <property type="match status" value="1"/>
</dbReference>
<evidence type="ECO:0000313" key="13">
    <source>
        <dbReference type="RefSeq" id="XP_006823736.1"/>
    </source>
</evidence>
<dbReference type="PANTHER" id="PTHR12120:SF10">
    <property type="entry name" value="TNFR-CYS DOMAIN-CONTAINING PROTEIN"/>
    <property type="match status" value="1"/>
</dbReference>
<dbReference type="Proteomes" id="UP000694865">
    <property type="component" value="Unplaced"/>
</dbReference>
<keyword evidence="4 10" id="KW-1133">Transmembrane helix</keyword>
<evidence type="ECO:0000256" key="5">
    <source>
        <dbReference type="ARBA" id="ARBA00023136"/>
    </source>
</evidence>
<keyword evidence="7" id="KW-0675">Receptor</keyword>
<proteinExistence type="predicted"/>
<dbReference type="PROSITE" id="PS50050">
    <property type="entry name" value="TNFR_NGFR_2"/>
    <property type="match status" value="1"/>
</dbReference>
<keyword evidence="6" id="KW-1015">Disulfide bond</keyword>
<keyword evidence="3" id="KW-0677">Repeat</keyword>
<feature type="repeat" description="TNFR-Cys" evidence="9">
    <location>
        <begin position="72"/>
        <end position="110"/>
    </location>
</feature>